<comment type="caution">
    <text evidence="12">The sequence shown here is derived from an EMBL/GenBank/DDBJ whole genome shotgun (WGS) entry which is preliminary data.</text>
</comment>
<comment type="cofactor">
    <cofactor evidence="1">
        <name>Mg(2+)</name>
        <dbReference type="ChEBI" id="CHEBI:18420"/>
    </cofactor>
</comment>
<evidence type="ECO:0000259" key="10">
    <source>
        <dbReference type="Pfam" id="PF02879"/>
    </source>
</evidence>
<dbReference type="Gene3D" id="3.40.120.10">
    <property type="entry name" value="Alpha-D-Glucose-1,6-Bisphosphate, subunit A, domain 3"/>
    <property type="match status" value="3"/>
</dbReference>
<dbReference type="InterPro" id="IPR016066">
    <property type="entry name" value="A-D-PHexomutase_CS"/>
</dbReference>
<dbReference type="GO" id="GO:0005975">
    <property type="term" value="P:carbohydrate metabolic process"/>
    <property type="evidence" value="ECO:0007669"/>
    <property type="project" value="InterPro"/>
</dbReference>
<evidence type="ECO:0000256" key="1">
    <source>
        <dbReference type="ARBA" id="ARBA00001946"/>
    </source>
</evidence>
<dbReference type="SUPFAM" id="SSF55957">
    <property type="entry name" value="Phosphoglucomutase, C-terminal domain"/>
    <property type="match status" value="1"/>
</dbReference>
<dbReference type="InterPro" id="IPR016055">
    <property type="entry name" value="A-D-PHexomutase_a/b/a-I/II/III"/>
</dbReference>
<dbReference type="InterPro" id="IPR005843">
    <property type="entry name" value="A-D-PHexomutase_C"/>
</dbReference>
<evidence type="ECO:0000256" key="2">
    <source>
        <dbReference type="ARBA" id="ARBA00010231"/>
    </source>
</evidence>
<dbReference type="Pfam" id="PF00408">
    <property type="entry name" value="PGM_PMM_IV"/>
    <property type="match status" value="1"/>
</dbReference>
<dbReference type="GO" id="GO:0000287">
    <property type="term" value="F:magnesium ion binding"/>
    <property type="evidence" value="ECO:0007669"/>
    <property type="project" value="InterPro"/>
</dbReference>
<dbReference type="InterPro" id="IPR036900">
    <property type="entry name" value="A-D-PHexomutase_C_sf"/>
</dbReference>
<dbReference type="PROSITE" id="PS00710">
    <property type="entry name" value="PGM_PMM"/>
    <property type="match status" value="1"/>
</dbReference>
<feature type="domain" description="Alpha-D-phosphohexomutase alpha/beta/alpha" evidence="9">
    <location>
        <begin position="18"/>
        <end position="148"/>
    </location>
</feature>
<evidence type="ECO:0000259" key="9">
    <source>
        <dbReference type="Pfam" id="PF02878"/>
    </source>
</evidence>
<dbReference type="Proteomes" id="UP000264313">
    <property type="component" value="Unassembled WGS sequence"/>
</dbReference>
<comment type="similarity">
    <text evidence="2 7">Belongs to the phosphohexose mutase family.</text>
</comment>
<feature type="domain" description="Alpha-D-phosphohexomutase alpha/beta/alpha" evidence="11">
    <location>
        <begin position="273"/>
        <end position="392"/>
    </location>
</feature>
<dbReference type="InterPro" id="IPR005846">
    <property type="entry name" value="A-D-PHexomutase_a/b/a-III"/>
</dbReference>
<evidence type="ECO:0000256" key="3">
    <source>
        <dbReference type="ARBA" id="ARBA00022553"/>
    </source>
</evidence>
<evidence type="ECO:0000256" key="7">
    <source>
        <dbReference type="RuleBase" id="RU004326"/>
    </source>
</evidence>
<gene>
    <name evidence="12" type="ORF">DCW48_03575</name>
</gene>
<dbReference type="Pfam" id="PF02880">
    <property type="entry name" value="PGM_PMM_III"/>
    <property type="match status" value="1"/>
</dbReference>
<dbReference type="Pfam" id="PF02879">
    <property type="entry name" value="PGM_PMM_II"/>
    <property type="match status" value="1"/>
</dbReference>
<keyword evidence="3" id="KW-0597">Phosphoprotein</keyword>
<evidence type="ECO:0000259" key="11">
    <source>
        <dbReference type="Pfam" id="PF02880"/>
    </source>
</evidence>
<dbReference type="GO" id="GO:0005829">
    <property type="term" value="C:cytosol"/>
    <property type="evidence" value="ECO:0007669"/>
    <property type="project" value="TreeGrafter"/>
</dbReference>
<dbReference type="PANTHER" id="PTHR42946:SF1">
    <property type="entry name" value="PHOSPHOGLUCOMUTASE (ALPHA-D-GLUCOSE-1,6-BISPHOSPHATE-DEPENDENT)"/>
    <property type="match status" value="1"/>
</dbReference>
<keyword evidence="6" id="KW-0413">Isomerase</keyword>
<evidence type="ECO:0000256" key="5">
    <source>
        <dbReference type="ARBA" id="ARBA00022842"/>
    </source>
</evidence>
<name>A0A351R9L7_9PROT</name>
<keyword evidence="5 7" id="KW-0460">Magnesium</keyword>
<evidence type="ECO:0000256" key="6">
    <source>
        <dbReference type="ARBA" id="ARBA00023235"/>
    </source>
</evidence>
<dbReference type="Pfam" id="PF02878">
    <property type="entry name" value="PGM_PMM_I"/>
    <property type="match status" value="1"/>
</dbReference>
<accession>A0A351R9L7</accession>
<organism evidence="12 13">
    <name type="scientific">Methylotenera mobilis</name>
    <dbReference type="NCBI Taxonomy" id="359408"/>
    <lineage>
        <taxon>Bacteria</taxon>
        <taxon>Pseudomonadati</taxon>
        <taxon>Pseudomonadota</taxon>
        <taxon>Betaproteobacteria</taxon>
        <taxon>Nitrosomonadales</taxon>
        <taxon>Methylophilaceae</taxon>
        <taxon>Methylotenera</taxon>
    </lineage>
</organism>
<dbReference type="GO" id="GO:0004615">
    <property type="term" value="F:phosphomannomutase activity"/>
    <property type="evidence" value="ECO:0007669"/>
    <property type="project" value="TreeGrafter"/>
</dbReference>
<dbReference type="InterPro" id="IPR005844">
    <property type="entry name" value="A-D-PHexomutase_a/b/a-I"/>
</dbReference>
<reference evidence="12 13" key="1">
    <citation type="journal article" date="2018" name="Nat. Biotechnol.">
        <title>A standardized bacterial taxonomy based on genome phylogeny substantially revises the tree of life.</title>
        <authorList>
            <person name="Parks D.H."/>
            <person name="Chuvochina M."/>
            <person name="Waite D.W."/>
            <person name="Rinke C."/>
            <person name="Skarshewski A."/>
            <person name="Chaumeil P.A."/>
            <person name="Hugenholtz P."/>
        </authorList>
    </citation>
    <scope>NUCLEOTIDE SEQUENCE [LARGE SCALE GENOMIC DNA]</scope>
    <source>
        <strain evidence="12">UBA9958</strain>
    </source>
</reference>
<sequence>MNTKRINVDALMASSDVRFGTSGVRGLVKRMTEEVCYAYTAAFLQEVVAKSDAVNQTDKANLVILGHDLRPSSPYIASVCAAAITNSGGQVIYAGALPTPALACYAKHHHASAIVVTGSHIPFDRNGIKFYGEHGEISKAEELAIQHATVNLPATSMTMALPLADKQVESYYIQRYVDFFGDANFKGLRVAIYEHSGVARDLLRIILETLGIEVITLGRTNEFVPIDTEAVRPEDVIQASNWAKEYAFDAIFSTDGDADRPLIGDELGQWMRGDMVGILCAKYLAADVVVTPVSSTSLTEQSAWFNQVVRTKIGSPYVISGMEHANTQTTGLIVGFEANGGFLLGSDVIIGNKKLEALATRDAILPMLAILAMARKQGCRLSALVASLPNRYTFSDRLQNFPKEQSSALLNILQHDAARAQLMMAPNAGGIVSIDMTDGFRVSFSSGDIVHLRPSGNAPELRCYAESDTQENAQLLCTHCLERVATHV</sequence>
<dbReference type="EMBL" id="DNAA01000087">
    <property type="protein sequence ID" value="HBA08738.1"/>
    <property type="molecule type" value="Genomic_DNA"/>
</dbReference>
<protein>
    <submittedName>
        <fullName evidence="12">Phosphomannomutase</fullName>
    </submittedName>
</protein>
<dbReference type="CDD" id="cd03088">
    <property type="entry name" value="ManB"/>
    <property type="match status" value="1"/>
</dbReference>
<keyword evidence="4 7" id="KW-0479">Metal-binding</keyword>
<dbReference type="Gene3D" id="3.30.310.50">
    <property type="entry name" value="Alpha-D-phosphohexomutase, C-terminal domain"/>
    <property type="match status" value="1"/>
</dbReference>
<feature type="domain" description="Alpha-D-phosphohexomutase alpha/beta/alpha" evidence="10">
    <location>
        <begin position="172"/>
        <end position="268"/>
    </location>
</feature>
<dbReference type="SUPFAM" id="SSF53738">
    <property type="entry name" value="Phosphoglucomutase, first 3 domains"/>
    <property type="match status" value="3"/>
</dbReference>
<evidence type="ECO:0000313" key="12">
    <source>
        <dbReference type="EMBL" id="HBA08738.1"/>
    </source>
</evidence>
<dbReference type="GO" id="GO:0006048">
    <property type="term" value="P:UDP-N-acetylglucosamine biosynthetic process"/>
    <property type="evidence" value="ECO:0007669"/>
    <property type="project" value="TreeGrafter"/>
</dbReference>
<dbReference type="PANTHER" id="PTHR42946">
    <property type="entry name" value="PHOSPHOHEXOSE MUTASE"/>
    <property type="match status" value="1"/>
</dbReference>
<feature type="domain" description="Alpha-D-phosphohexomutase C-terminal" evidence="8">
    <location>
        <begin position="436"/>
        <end position="476"/>
    </location>
</feature>
<evidence type="ECO:0000256" key="4">
    <source>
        <dbReference type="ARBA" id="ARBA00022723"/>
    </source>
</evidence>
<evidence type="ECO:0000313" key="13">
    <source>
        <dbReference type="Proteomes" id="UP000264313"/>
    </source>
</evidence>
<dbReference type="GO" id="GO:0009252">
    <property type="term" value="P:peptidoglycan biosynthetic process"/>
    <property type="evidence" value="ECO:0007669"/>
    <property type="project" value="TreeGrafter"/>
</dbReference>
<dbReference type="GO" id="GO:0008966">
    <property type="term" value="F:phosphoglucosamine mutase activity"/>
    <property type="evidence" value="ECO:0007669"/>
    <property type="project" value="TreeGrafter"/>
</dbReference>
<evidence type="ECO:0000259" key="8">
    <source>
        <dbReference type="Pfam" id="PF00408"/>
    </source>
</evidence>
<dbReference type="AlphaFoldDB" id="A0A351R9L7"/>
<proteinExistence type="inferred from homology"/>
<dbReference type="InterPro" id="IPR005845">
    <property type="entry name" value="A-D-PHexomutase_a/b/a-II"/>
</dbReference>
<dbReference type="InterPro" id="IPR050060">
    <property type="entry name" value="Phosphoglucosamine_mutase"/>
</dbReference>